<dbReference type="SMART" id="SM00028">
    <property type="entry name" value="TPR"/>
    <property type="match status" value="14"/>
</dbReference>
<feature type="repeat" description="TPR" evidence="3">
    <location>
        <begin position="225"/>
        <end position="258"/>
    </location>
</feature>
<evidence type="ECO:0000256" key="2">
    <source>
        <dbReference type="ARBA" id="ARBA00022803"/>
    </source>
</evidence>
<dbReference type="InterPro" id="IPR019734">
    <property type="entry name" value="TPR_rpt"/>
</dbReference>
<keyword evidence="5" id="KW-1185">Reference proteome</keyword>
<dbReference type="EMBL" id="CP036275">
    <property type="protein sequence ID" value="QDU40398.1"/>
    <property type="molecule type" value="Genomic_DNA"/>
</dbReference>
<dbReference type="SUPFAM" id="SSF48452">
    <property type="entry name" value="TPR-like"/>
    <property type="match status" value="6"/>
</dbReference>
<dbReference type="Pfam" id="PF13432">
    <property type="entry name" value="TPR_16"/>
    <property type="match status" value="6"/>
</dbReference>
<feature type="repeat" description="TPR" evidence="3">
    <location>
        <begin position="605"/>
        <end position="638"/>
    </location>
</feature>
<evidence type="ECO:0000313" key="4">
    <source>
        <dbReference type="EMBL" id="QDU40398.1"/>
    </source>
</evidence>
<sequence>MQRHAEYGLQTGQSGSLRTLIVALTLLASVMAAPVPARADAIDDYNVAIEFYRQQRYDQAAEAFRAYLEAHPQHNKAPLAQLYYGQSLVYVRKFEPARNVFRSFVTKYPDHPDTALARYRVAESSFFLGDLPAAQKDFASFLSRHPDHELAEWALQYLGEAQLRAKNVAEAAQTFERYLDKYPDGRLADDSRFGLARAYEALKKPEQAIPLYQTLASRPESPRAADAQFNLGARYFEDGNYEEASKAFAAVGERFPRSSLAGLAALNAGFADYRLDRFDAAVEHFRTAAASPEQAATAGFWIGLSLKSRGDFAAAAEQFQQMFDQAGEAEQGEKILFHWADSQFRAQNFQQAEELFLRQVQQWPEGELADDALHTATEAAIRDGRLDDAEQLSARFRNDYPDSGLMLLQELLDGRRHLAAGDQLEGDAAAAKYRDAVAVFESVLRESSVDRTRMLASVQLAQAYNRLGDHQRVRALLEPVMKSIREGSADPDVHSSLVLLANSLIELQQYRPAAEAADLYLEVAPNGADAGRALAAVARARAHLQERLAVQTALEQMARRDPPYQGLPAAVYEVAEIAYDQDDWDWSTELFDQLITLGPDSGYHAAALAGLGYSLHEAGQFDRAAETFNTLLETHPEDWELASTAAYMRGLALQSAGKSEQAATAFLKGASQFALDPSVEDPTDEQLAASLNAYRSAKGAARVLRELKKVDESDKAYESAYNELKRQPEDRQDELDKLINEWALLSYESEDYARSDELFAMLVKERPGSDLADDAKLYLGESDYFAGKLDQASQRFQELLAGDDADEFVQHRALVLLLDIAADQQDWEQLLASSRQLASKFPESEQLAYARYREGEALLQSGKVDEAIEILTELKGQLSASESETRPEWAASVWLLLAEARLRNKDYAGVEQTVSDFRTANPDSPLLYQADEILGRSYKNRAMFAEARDAFARVTDSETGRRTETAAKAQFHLAETHLIEKNFDAALREYYKVYTSYQFPEWQAPALFQAARSDEALGNWEGAIKSYEKLVAEFPESQFAKDAVPRLEIARQKVGSGSP</sequence>
<keyword evidence="1" id="KW-0677">Repeat</keyword>
<dbReference type="PANTHER" id="PTHR44943:SF11">
    <property type="entry name" value="CELLULOSE SYNTHASE OPERON PROTEIN C"/>
    <property type="match status" value="1"/>
</dbReference>
<accession>A0A517ZD44</accession>
<dbReference type="InterPro" id="IPR011990">
    <property type="entry name" value="TPR-like_helical_dom_sf"/>
</dbReference>
<dbReference type="RefSeq" id="WP_145371664.1">
    <property type="nucleotide sequence ID" value="NZ_CP036275.1"/>
</dbReference>
<name>A0A517ZD44_9PLAN</name>
<dbReference type="PANTHER" id="PTHR44943">
    <property type="entry name" value="CELLULOSE SYNTHASE OPERON PROTEIN C"/>
    <property type="match status" value="1"/>
</dbReference>
<evidence type="ECO:0000256" key="3">
    <source>
        <dbReference type="PROSITE-ProRule" id="PRU00339"/>
    </source>
</evidence>
<dbReference type="Proteomes" id="UP000320496">
    <property type="component" value="Chromosome"/>
</dbReference>
<protein>
    <submittedName>
        <fullName evidence="4">Tol-pal system protein YbgF</fullName>
    </submittedName>
</protein>
<dbReference type="PROSITE" id="PS50005">
    <property type="entry name" value="TPR"/>
    <property type="match status" value="3"/>
</dbReference>
<evidence type="ECO:0000313" key="5">
    <source>
        <dbReference type="Proteomes" id="UP000320496"/>
    </source>
</evidence>
<dbReference type="Gene3D" id="1.25.40.10">
    <property type="entry name" value="Tetratricopeptide repeat domain"/>
    <property type="match status" value="8"/>
</dbReference>
<dbReference type="Pfam" id="PF13174">
    <property type="entry name" value="TPR_6"/>
    <property type="match status" value="1"/>
</dbReference>
<feature type="repeat" description="TPR" evidence="3">
    <location>
        <begin position="41"/>
        <end position="74"/>
    </location>
</feature>
<dbReference type="OrthoDB" id="9757961at2"/>
<evidence type="ECO:0000256" key="1">
    <source>
        <dbReference type="ARBA" id="ARBA00022737"/>
    </source>
</evidence>
<proteinExistence type="predicted"/>
<keyword evidence="2 3" id="KW-0802">TPR repeat</keyword>
<organism evidence="4 5">
    <name type="scientific">Maioricimonas rarisocia</name>
    <dbReference type="NCBI Taxonomy" id="2528026"/>
    <lineage>
        <taxon>Bacteria</taxon>
        <taxon>Pseudomonadati</taxon>
        <taxon>Planctomycetota</taxon>
        <taxon>Planctomycetia</taxon>
        <taxon>Planctomycetales</taxon>
        <taxon>Planctomycetaceae</taxon>
        <taxon>Maioricimonas</taxon>
    </lineage>
</organism>
<dbReference type="AlphaFoldDB" id="A0A517ZD44"/>
<reference evidence="4 5" key="1">
    <citation type="submission" date="2019-02" db="EMBL/GenBank/DDBJ databases">
        <title>Deep-cultivation of Planctomycetes and their phenomic and genomic characterization uncovers novel biology.</title>
        <authorList>
            <person name="Wiegand S."/>
            <person name="Jogler M."/>
            <person name="Boedeker C."/>
            <person name="Pinto D."/>
            <person name="Vollmers J."/>
            <person name="Rivas-Marin E."/>
            <person name="Kohn T."/>
            <person name="Peeters S.H."/>
            <person name="Heuer A."/>
            <person name="Rast P."/>
            <person name="Oberbeckmann S."/>
            <person name="Bunk B."/>
            <person name="Jeske O."/>
            <person name="Meyerdierks A."/>
            <person name="Storesund J.E."/>
            <person name="Kallscheuer N."/>
            <person name="Luecker S."/>
            <person name="Lage O.M."/>
            <person name="Pohl T."/>
            <person name="Merkel B.J."/>
            <person name="Hornburger P."/>
            <person name="Mueller R.-W."/>
            <person name="Bruemmer F."/>
            <person name="Labrenz M."/>
            <person name="Spormann A.M."/>
            <person name="Op den Camp H."/>
            <person name="Overmann J."/>
            <person name="Amann R."/>
            <person name="Jetten M.S.M."/>
            <person name="Mascher T."/>
            <person name="Medema M.H."/>
            <person name="Devos D.P."/>
            <person name="Kaster A.-K."/>
            <person name="Ovreas L."/>
            <person name="Rohde M."/>
            <person name="Galperin M.Y."/>
            <person name="Jogler C."/>
        </authorList>
    </citation>
    <scope>NUCLEOTIDE SEQUENCE [LARGE SCALE GENOMIC DNA]</scope>
    <source>
        <strain evidence="4 5">Mal4</strain>
    </source>
</reference>
<gene>
    <name evidence="4" type="ORF">Mal4_47540</name>
</gene>
<dbReference type="KEGG" id="mri:Mal4_47540"/>
<dbReference type="InterPro" id="IPR051685">
    <property type="entry name" value="Ycf3/AcsC/BcsC/TPR_MFPF"/>
</dbReference>